<sequence>NEDGKQPQLNIKGYLIISPLTDKFIDFNSRFEYAHRFALISDEIYKSTKETCGGKYIYIDPTNTQCSNDLQRFD</sequence>
<keyword evidence="3" id="KW-1185">Reference proteome</keyword>
<evidence type="ECO:0000313" key="2">
    <source>
        <dbReference type="EMBL" id="KAI7735875.1"/>
    </source>
</evidence>
<dbReference type="EMBL" id="JAMZMK010009427">
    <property type="protein sequence ID" value="KAI7735875.1"/>
    <property type="molecule type" value="Genomic_DNA"/>
</dbReference>
<feature type="non-terminal residue" evidence="2">
    <location>
        <position position="74"/>
    </location>
</feature>
<protein>
    <submittedName>
        <fullName evidence="2">Uncharacterized protein</fullName>
    </submittedName>
</protein>
<evidence type="ECO:0000313" key="3">
    <source>
        <dbReference type="Proteomes" id="UP001206925"/>
    </source>
</evidence>
<dbReference type="InterPro" id="IPR001563">
    <property type="entry name" value="Peptidase_S10"/>
</dbReference>
<comment type="caution">
    <text evidence="2">The sequence shown here is derived from an EMBL/GenBank/DDBJ whole genome shotgun (WGS) entry which is preliminary data.</text>
</comment>
<dbReference type="SUPFAM" id="SSF53474">
    <property type="entry name" value="alpha/beta-Hydrolases"/>
    <property type="match status" value="1"/>
</dbReference>
<dbReference type="GO" id="GO:0006508">
    <property type="term" value="P:proteolysis"/>
    <property type="evidence" value="ECO:0007669"/>
    <property type="project" value="InterPro"/>
</dbReference>
<evidence type="ECO:0000256" key="1">
    <source>
        <dbReference type="ARBA" id="ARBA00009431"/>
    </source>
</evidence>
<dbReference type="AlphaFoldDB" id="A0AAD5C6Y4"/>
<reference evidence="2" key="1">
    <citation type="submission" date="2022-06" db="EMBL/GenBank/DDBJ databases">
        <title>Uncovering the hologenomic basis of an extraordinary plant invasion.</title>
        <authorList>
            <person name="Bieker V.C."/>
            <person name="Martin M.D."/>
            <person name="Gilbert T."/>
            <person name="Hodgins K."/>
            <person name="Battlay P."/>
            <person name="Petersen B."/>
            <person name="Wilson J."/>
        </authorList>
    </citation>
    <scope>NUCLEOTIDE SEQUENCE</scope>
    <source>
        <strain evidence="2">AA19_3_7</strain>
        <tissue evidence="2">Leaf</tissue>
    </source>
</reference>
<gene>
    <name evidence="2" type="ORF">M8C21_009441</name>
</gene>
<dbReference type="Pfam" id="PF00450">
    <property type="entry name" value="Peptidase_S10"/>
    <property type="match status" value="1"/>
</dbReference>
<feature type="non-terminal residue" evidence="2">
    <location>
        <position position="1"/>
    </location>
</feature>
<proteinExistence type="inferred from homology"/>
<dbReference type="InterPro" id="IPR029058">
    <property type="entry name" value="AB_hydrolase_fold"/>
</dbReference>
<comment type="similarity">
    <text evidence="1">Belongs to the peptidase S10 family.</text>
</comment>
<dbReference type="Proteomes" id="UP001206925">
    <property type="component" value="Unassembled WGS sequence"/>
</dbReference>
<name>A0AAD5C6Y4_AMBAR</name>
<accession>A0AAD5C6Y4</accession>
<organism evidence="2 3">
    <name type="scientific">Ambrosia artemisiifolia</name>
    <name type="common">Common ragweed</name>
    <dbReference type="NCBI Taxonomy" id="4212"/>
    <lineage>
        <taxon>Eukaryota</taxon>
        <taxon>Viridiplantae</taxon>
        <taxon>Streptophyta</taxon>
        <taxon>Embryophyta</taxon>
        <taxon>Tracheophyta</taxon>
        <taxon>Spermatophyta</taxon>
        <taxon>Magnoliopsida</taxon>
        <taxon>eudicotyledons</taxon>
        <taxon>Gunneridae</taxon>
        <taxon>Pentapetalae</taxon>
        <taxon>asterids</taxon>
        <taxon>campanulids</taxon>
        <taxon>Asterales</taxon>
        <taxon>Asteraceae</taxon>
        <taxon>Asteroideae</taxon>
        <taxon>Heliantheae alliance</taxon>
        <taxon>Heliantheae</taxon>
        <taxon>Ambrosia</taxon>
    </lineage>
</organism>
<dbReference type="Gene3D" id="3.40.50.1820">
    <property type="entry name" value="alpha/beta hydrolase"/>
    <property type="match status" value="1"/>
</dbReference>
<dbReference type="GO" id="GO:0004185">
    <property type="term" value="F:serine-type carboxypeptidase activity"/>
    <property type="evidence" value="ECO:0007669"/>
    <property type="project" value="InterPro"/>
</dbReference>